<name>A0A2P5D6A7_PARAD</name>
<protein>
    <submittedName>
        <fullName evidence="1">Uncharacterized protein</fullName>
    </submittedName>
</protein>
<dbReference type="AlphaFoldDB" id="A0A2P5D6A7"/>
<feature type="non-terminal residue" evidence="1">
    <location>
        <position position="103"/>
    </location>
</feature>
<accession>A0A2P5D6A7</accession>
<gene>
    <name evidence="1" type="ORF">PanWU01x14_093550</name>
</gene>
<sequence length="103" mass="11395">MYNQKRFSPVYFAINNSIYITPKYLKQLPRCLQSLALPYRTCPEHIGQDKTEKSQVGEPSSEAISVAAGTTIAAEETFTVNDTTSPPLGPFSPTLRVLKSTIE</sequence>
<comment type="caution">
    <text evidence="1">The sequence shown here is derived from an EMBL/GenBank/DDBJ whole genome shotgun (WGS) entry which is preliminary data.</text>
</comment>
<organism evidence="1 2">
    <name type="scientific">Parasponia andersonii</name>
    <name type="common">Sponia andersonii</name>
    <dbReference type="NCBI Taxonomy" id="3476"/>
    <lineage>
        <taxon>Eukaryota</taxon>
        <taxon>Viridiplantae</taxon>
        <taxon>Streptophyta</taxon>
        <taxon>Embryophyta</taxon>
        <taxon>Tracheophyta</taxon>
        <taxon>Spermatophyta</taxon>
        <taxon>Magnoliopsida</taxon>
        <taxon>eudicotyledons</taxon>
        <taxon>Gunneridae</taxon>
        <taxon>Pentapetalae</taxon>
        <taxon>rosids</taxon>
        <taxon>fabids</taxon>
        <taxon>Rosales</taxon>
        <taxon>Cannabaceae</taxon>
        <taxon>Parasponia</taxon>
    </lineage>
</organism>
<evidence type="ECO:0000313" key="1">
    <source>
        <dbReference type="EMBL" id="PON68748.1"/>
    </source>
</evidence>
<keyword evidence="2" id="KW-1185">Reference proteome</keyword>
<proteinExistence type="predicted"/>
<reference evidence="2" key="1">
    <citation type="submission" date="2016-06" db="EMBL/GenBank/DDBJ databases">
        <title>Parallel loss of symbiosis genes in relatives of nitrogen-fixing non-legume Parasponia.</title>
        <authorList>
            <person name="Van Velzen R."/>
            <person name="Holmer R."/>
            <person name="Bu F."/>
            <person name="Rutten L."/>
            <person name="Van Zeijl A."/>
            <person name="Liu W."/>
            <person name="Santuari L."/>
            <person name="Cao Q."/>
            <person name="Sharma T."/>
            <person name="Shen D."/>
            <person name="Roswanjaya Y."/>
            <person name="Wardhani T."/>
            <person name="Kalhor M.S."/>
            <person name="Jansen J."/>
            <person name="Van den Hoogen J."/>
            <person name="Gungor B."/>
            <person name="Hartog M."/>
            <person name="Hontelez J."/>
            <person name="Verver J."/>
            <person name="Yang W.-C."/>
            <person name="Schijlen E."/>
            <person name="Repin R."/>
            <person name="Schilthuizen M."/>
            <person name="Schranz E."/>
            <person name="Heidstra R."/>
            <person name="Miyata K."/>
            <person name="Fedorova E."/>
            <person name="Kohlen W."/>
            <person name="Bisseling T."/>
            <person name="Smit S."/>
            <person name="Geurts R."/>
        </authorList>
    </citation>
    <scope>NUCLEOTIDE SEQUENCE [LARGE SCALE GENOMIC DNA]</scope>
    <source>
        <strain evidence="2">cv. WU1-14</strain>
    </source>
</reference>
<evidence type="ECO:0000313" key="2">
    <source>
        <dbReference type="Proteomes" id="UP000237105"/>
    </source>
</evidence>
<dbReference type="Proteomes" id="UP000237105">
    <property type="component" value="Unassembled WGS sequence"/>
</dbReference>
<dbReference type="EMBL" id="JXTB01000060">
    <property type="protein sequence ID" value="PON68748.1"/>
    <property type="molecule type" value="Genomic_DNA"/>
</dbReference>